<dbReference type="EMBL" id="JARKIB010000208">
    <property type="protein sequence ID" value="KAJ7723816.1"/>
    <property type="molecule type" value="Genomic_DNA"/>
</dbReference>
<protein>
    <submittedName>
        <fullName evidence="11">Cytochrome P450</fullName>
    </submittedName>
</protein>
<reference evidence="11" key="1">
    <citation type="submission" date="2023-03" db="EMBL/GenBank/DDBJ databases">
        <title>Massive genome expansion in bonnet fungi (Mycena s.s.) driven by repeated elements and novel gene families across ecological guilds.</title>
        <authorList>
            <consortium name="Lawrence Berkeley National Laboratory"/>
            <person name="Harder C.B."/>
            <person name="Miyauchi S."/>
            <person name="Viragh M."/>
            <person name="Kuo A."/>
            <person name="Thoen E."/>
            <person name="Andreopoulos B."/>
            <person name="Lu D."/>
            <person name="Skrede I."/>
            <person name="Drula E."/>
            <person name="Henrissat B."/>
            <person name="Morin E."/>
            <person name="Kohler A."/>
            <person name="Barry K."/>
            <person name="LaButti K."/>
            <person name="Morin E."/>
            <person name="Salamov A."/>
            <person name="Lipzen A."/>
            <person name="Mereny Z."/>
            <person name="Hegedus B."/>
            <person name="Baldrian P."/>
            <person name="Stursova M."/>
            <person name="Weitz H."/>
            <person name="Taylor A."/>
            <person name="Grigoriev I.V."/>
            <person name="Nagy L.G."/>
            <person name="Martin F."/>
            <person name="Kauserud H."/>
        </authorList>
    </citation>
    <scope>NUCLEOTIDE SEQUENCE</scope>
    <source>
        <strain evidence="11">CBHHK182m</strain>
    </source>
</reference>
<dbReference type="InterPro" id="IPR017972">
    <property type="entry name" value="Cyt_P450_CS"/>
</dbReference>
<sequence length="511" mass="56640">MFAPTATDGLLAAAALSLCYHLYTRKNTLPLPPGPKGWPLIGNVLDMPKSHPWKTFARWGEIYGKPGGIMSITLMGQPFVIVNNPAIATEILDKRGSLYADRPTLEMANMSGWDRGLSNARYGHRSKEYRKLIGRVIGTRGSMMKFYPIEDYQANMFLKRVLENPQAFNEATRKTAGAMVLHLTYGYKIKEQGNDPLVDLADKAMTEFSEITRPGAFLVDVMPILKYVPSWFPGARFKRLAKMYTKSCDDMAEIPLAYVKEQMASGRQTASYVSNLLQDKDISEDRLYEIKWSAASFYGAGADTTVSVVTAYFLAAAKYPHVQAKAQAEIDAVVGTNRLPTFEDRDSLPYIEAICKELYRWLPIVPLAVPHRAMADDVYEGYFIPKGALVLANVWKFLHDPAVYADPFVFNPDRFLGPKAAPHPTDVGLFGYGRRVCPGTHLADVSVWINVVKAVAGLTVARALDEDGNEIDPIADTTDGIIVRPIPFKCTVAPRSAQILQMVLDATAYPP</sequence>
<organism evidence="11 12">
    <name type="scientific">Mycena metata</name>
    <dbReference type="NCBI Taxonomy" id="1033252"/>
    <lineage>
        <taxon>Eukaryota</taxon>
        <taxon>Fungi</taxon>
        <taxon>Dikarya</taxon>
        <taxon>Basidiomycota</taxon>
        <taxon>Agaricomycotina</taxon>
        <taxon>Agaricomycetes</taxon>
        <taxon>Agaricomycetidae</taxon>
        <taxon>Agaricales</taxon>
        <taxon>Marasmiineae</taxon>
        <taxon>Mycenaceae</taxon>
        <taxon>Mycena</taxon>
    </lineage>
</organism>
<comment type="cofactor">
    <cofactor evidence="1 9">
        <name>heme</name>
        <dbReference type="ChEBI" id="CHEBI:30413"/>
    </cofactor>
</comment>
<proteinExistence type="inferred from homology"/>
<dbReference type="PANTHER" id="PTHR46300:SF7">
    <property type="entry name" value="P450, PUTATIVE (EUROFUNG)-RELATED"/>
    <property type="match status" value="1"/>
</dbReference>
<dbReference type="GO" id="GO:0020037">
    <property type="term" value="F:heme binding"/>
    <property type="evidence" value="ECO:0007669"/>
    <property type="project" value="InterPro"/>
</dbReference>
<name>A0AAD7MMG2_9AGAR</name>
<keyword evidence="4 9" id="KW-0349">Heme</keyword>
<dbReference type="AlphaFoldDB" id="A0AAD7MMG2"/>
<keyword evidence="6 10" id="KW-0560">Oxidoreductase</keyword>
<dbReference type="PANTHER" id="PTHR46300">
    <property type="entry name" value="P450, PUTATIVE (EUROFUNG)-RELATED-RELATED"/>
    <property type="match status" value="1"/>
</dbReference>
<dbReference type="Gene3D" id="1.10.630.10">
    <property type="entry name" value="Cytochrome P450"/>
    <property type="match status" value="1"/>
</dbReference>
<evidence type="ECO:0000256" key="1">
    <source>
        <dbReference type="ARBA" id="ARBA00001971"/>
    </source>
</evidence>
<comment type="caution">
    <text evidence="11">The sequence shown here is derived from an EMBL/GenBank/DDBJ whole genome shotgun (WGS) entry which is preliminary data.</text>
</comment>
<evidence type="ECO:0000256" key="4">
    <source>
        <dbReference type="ARBA" id="ARBA00022617"/>
    </source>
</evidence>
<keyword evidence="8 10" id="KW-0503">Monooxygenase</keyword>
<keyword evidence="7 9" id="KW-0408">Iron</keyword>
<dbReference type="Pfam" id="PF00067">
    <property type="entry name" value="p450"/>
    <property type="match status" value="1"/>
</dbReference>
<comment type="similarity">
    <text evidence="3 10">Belongs to the cytochrome P450 family.</text>
</comment>
<evidence type="ECO:0000256" key="6">
    <source>
        <dbReference type="ARBA" id="ARBA00023002"/>
    </source>
</evidence>
<evidence type="ECO:0000256" key="10">
    <source>
        <dbReference type="RuleBase" id="RU000461"/>
    </source>
</evidence>
<dbReference type="PRINTS" id="PR00463">
    <property type="entry name" value="EP450I"/>
</dbReference>
<feature type="binding site" description="axial binding residue" evidence="9">
    <location>
        <position position="437"/>
    </location>
    <ligand>
        <name>heme</name>
        <dbReference type="ChEBI" id="CHEBI:30413"/>
    </ligand>
    <ligandPart>
        <name>Fe</name>
        <dbReference type="ChEBI" id="CHEBI:18248"/>
    </ligandPart>
</feature>
<evidence type="ECO:0000313" key="11">
    <source>
        <dbReference type="EMBL" id="KAJ7723816.1"/>
    </source>
</evidence>
<dbReference type="SUPFAM" id="SSF48264">
    <property type="entry name" value="Cytochrome P450"/>
    <property type="match status" value="1"/>
</dbReference>
<evidence type="ECO:0000313" key="12">
    <source>
        <dbReference type="Proteomes" id="UP001215598"/>
    </source>
</evidence>
<dbReference type="InterPro" id="IPR002401">
    <property type="entry name" value="Cyt_P450_E_grp-I"/>
</dbReference>
<dbReference type="GO" id="GO:0016705">
    <property type="term" value="F:oxidoreductase activity, acting on paired donors, with incorporation or reduction of molecular oxygen"/>
    <property type="evidence" value="ECO:0007669"/>
    <property type="project" value="InterPro"/>
</dbReference>
<evidence type="ECO:0000256" key="2">
    <source>
        <dbReference type="ARBA" id="ARBA00005179"/>
    </source>
</evidence>
<evidence type="ECO:0000256" key="3">
    <source>
        <dbReference type="ARBA" id="ARBA00010617"/>
    </source>
</evidence>
<dbReference type="GO" id="GO:0004497">
    <property type="term" value="F:monooxygenase activity"/>
    <property type="evidence" value="ECO:0007669"/>
    <property type="project" value="UniProtKB-KW"/>
</dbReference>
<dbReference type="InterPro" id="IPR001128">
    <property type="entry name" value="Cyt_P450"/>
</dbReference>
<evidence type="ECO:0000256" key="8">
    <source>
        <dbReference type="ARBA" id="ARBA00023033"/>
    </source>
</evidence>
<dbReference type="GO" id="GO:0005506">
    <property type="term" value="F:iron ion binding"/>
    <property type="evidence" value="ECO:0007669"/>
    <property type="project" value="InterPro"/>
</dbReference>
<dbReference type="InterPro" id="IPR050364">
    <property type="entry name" value="Cytochrome_P450_fung"/>
</dbReference>
<dbReference type="Proteomes" id="UP001215598">
    <property type="component" value="Unassembled WGS sequence"/>
</dbReference>
<dbReference type="InterPro" id="IPR036396">
    <property type="entry name" value="Cyt_P450_sf"/>
</dbReference>
<keyword evidence="12" id="KW-1185">Reference proteome</keyword>
<gene>
    <name evidence="11" type="ORF">B0H16DRAFT_1430779</name>
</gene>
<keyword evidence="5 9" id="KW-0479">Metal-binding</keyword>
<comment type="pathway">
    <text evidence="2">Secondary metabolite biosynthesis.</text>
</comment>
<dbReference type="PROSITE" id="PS00086">
    <property type="entry name" value="CYTOCHROME_P450"/>
    <property type="match status" value="1"/>
</dbReference>
<evidence type="ECO:0000256" key="7">
    <source>
        <dbReference type="ARBA" id="ARBA00023004"/>
    </source>
</evidence>
<evidence type="ECO:0000256" key="5">
    <source>
        <dbReference type="ARBA" id="ARBA00022723"/>
    </source>
</evidence>
<evidence type="ECO:0000256" key="9">
    <source>
        <dbReference type="PIRSR" id="PIRSR602401-1"/>
    </source>
</evidence>
<accession>A0AAD7MMG2</accession>
<dbReference type="CDD" id="cd11065">
    <property type="entry name" value="CYP64-like"/>
    <property type="match status" value="1"/>
</dbReference>